<protein>
    <submittedName>
        <fullName evidence="3">Membrane integrity-associated transporter subunit PqiC</fullName>
    </submittedName>
</protein>
<dbReference type="Proteomes" id="UP001595962">
    <property type="component" value="Unassembled WGS sequence"/>
</dbReference>
<evidence type="ECO:0000259" key="2">
    <source>
        <dbReference type="Pfam" id="PF03886"/>
    </source>
</evidence>
<evidence type="ECO:0000313" key="4">
    <source>
        <dbReference type="Proteomes" id="UP001595962"/>
    </source>
</evidence>
<dbReference type="Pfam" id="PF03886">
    <property type="entry name" value="ABC_trans_aux"/>
    <property type="match status" value="1"/>
</dbReference>
<feature type="domain" description="ABC-type transport auxiliary lipoprotein component" evidence="2">
    <location>
        <begin position="26"/>
        <end position="176"/>
    </location>
</feature>
<evidence type="ECO:0000256" key="1">
    <source>
        <dbReference type="SAM" id="SignalP"/>
    </source>
</evidence>
<feature type="signal peptide" evidence="1">
    <location>
        <begin position="1"/>
        <end position="20"/>
    </location>
</feature>
<accession>A0ABV9JNH5</accession>
<comment type="caution">
    <text evidence="3">The sequence shown here is derived from an EMBL/GenBank/DDBJ whole genome shotgun (WGS) entry which is preliminary data.</text>
</comment>
<keyword evidence="4" id="KW-1185">Reference proteome</keyword>
<dbReference type="PROSITE" id="PS51257">
    <property type="entry name" value="PROKAR_LIPOPROTEIN"/>
    <property type="match status" value="1"/>
</dbReference>
<organism evidence="3 4">
    <name type="scientific">Rheinheimera marina</name>
    <dbReference type="NCBI Taxonomy" id="1774958"/>
    <lineage>
        <taxon>Bacteria</taxon>
        <taxon>Pseudomonadati</taxon>
        <taxon>Pseudomonadota</taxon>
        <taxon>Gammaproteobacteria</taxon>
        <taxon>Chromatiales</taxon>
        <taxon>Chromatiaceae</taxon>
        <taxon>Rheinheimera</taxon>
    </lineage>
</organism>
<evidence type="ECO:0000313" key="3">
    <source>
        <dbReference type="EMBL" id="MFC4655796.1"/>
    </source>
</evidence>
<proteinExistence type="predicted"/>
<gene>
    <name evidence="3" type="ORF">ACFO3I_12345</name>
</gene>
<feature type="chain" id="PRO_5046792051" evidence="1">
    <location>
        <begin position="21"/>
        <end position="180"/>
    </location>
</feature>
<dbReference type="SUPFAM" id="SSF159594">
    <property type="entry name" value="XCC0632-like"/>
    <property type="match status" value="1"/>
</dbReference>
<reference evidence="4" key="1">
    <citation type="journal article" date="2019" name="Int. J. Syst. Evol. Microbiol.">
        <title>The Global Catalogue of Microorganisms (GCM) 10K type strain sequencing project: providing services to taxonomists for standard genome sequencing and annotation.</title>
        <authorList>
            <consortium name="The Broad Institute Genomics Platform"/>
            <consortium name="The Broad Institute Genome Sequencing Center for Infectious Disease"/>
            <person name="Wu L."/>
            <person name="Ma J."/>
        </authorList>
    </citation>
    <scope>NUCLEOTIDE SEQUENCE [LARGE SCALE GENOMIC DNA]</scope>
    <source>
        <strain evidence="4">DT28</strain>
    </source>
</reference>
<dbReference type="InterPro" id="IPR005586">
    <property type="entry name" value="ABC_trans_aux"/>
</dbReference>
<dbReference type="RefSeq" id="WP_377334279.1">
    <property type="nucleotide sequence ID" value="NZ_JBHSGB010000010.1"/>
</dbReference>
<name>A0ABV9JNH5_9GAMM</name>
<keyword evidence="1" id="KW-0732">Signal</keyword>
<sequence length="180" mass="19859">MSRTILFASLLLLTACSSSAPQIQYYLLPEVQPAFSSSAQKRLVLEPVQVASFLNTNALIYQQSEVELNPTRLHQWAEPLDQQLTRSLLAELSKLKPDYQLATEAVSAADLRLTVQVSQFQISSTGQVLLSARMHLLNGSELSQHSFSLSLPLAEDGYAVAVQTLGLGWQEMARQISDKL</sequence>
<dbReference type="EMBL" id="JBHSGB010000010">
    <property type="protein sequence ID" value="MFC4655796.1"/>
    <property type="molecule type" value="Genomic_DNA"/>
</dbReference>
<dbReference type="Gene3D" id="3.40.50.10610">
    <property type="entry name" value="ABC-type transport auxiliary lipoprotein component"/>
    <property type="match status" value="1"/>
</dbReference>